<organism evidence="2 3">
    <name type="scientific">Bacteroides acidifaciens</name>
    <dbReference type="NCBI Taxonomy" id="85831"/>
    <lineage>
        <taxon>Bacteria</taxon>
        <taxon>Pseudomonadati</taxon>
        <taxon>Bacteroidota</taxon>
        <taxon>Bacteroidia</taxon>
        <taxon>Bacteroidales</taxon>
        <taxon>Bacteroidaceae</taxon>
        <taxon>Bacteroides</taxon>
    </lineage>
</organism>
<evidence type="ECO:0000256" key="1">
    <source>
        <dbReference type="SAM" id="Phobius"/>
    </source>
</evidence>
<sequence>MNEVQQTVEVAKGISDYGMMAVTAAFFLLLSASMMIALFKWFKSMINRLLEQQECLSQLLDAVQNSVSLQHNLVERLEPETLLRIRNLTGFAFDLSVEQVCRLIKRVREENHIADKEATALKIRKSLQVMHHDRNSRFDSFTYHGKPLSEFCNDSWIEDVAIVVEGEIYNKDGANNARAYTNVKLAYDNIKTDFYQRLNSLGL</sequence>
<protein>
    <submittedName>
        <fullName evidence="2">Uncharacterized protein</fullName>
    </submittedName>
</protein>
<keyword evidence="1" id="KW-1133">Transmembrane helix</keyword>
<dbReference type="EMBL" id="BLLS01000002">
    <property type="protein sequence ID" value="GFH84774.1"/>
    <property type="molecule type" value="Genomic_DNA"/>
</dbReference>
<comment type="caution">
    <text evidence="2">The sequence shown here is derived from an EMBL/GenBank/DDBJ whole genome shotgun (WGS) entry which is preliminary data.</text>
</comment>
<dbReference type="RefSeq" id="WP_172503473.1">
    <property type="nucleotide sequence ID" value="NZ_BLLS01000002.1"/>
</dbReference>
<evidence type="ECO:0000313" key="3">
    <source>
        <dbReference type="Proteomes" id="UP000491181"/>
    </source>
</evidence>
<dbReference type="Proteomes" id="UP000491181">
    <property type="component" value="Unassembled WGS sequence"/>
</dbReference>
<evidence type="ECO:0000313" key="2">
    <source>
        <dbReference type="EMBL" id="GFH84774.1"/>
    </source>
</evidence>
<name>A0A7I9ZXA2_9BACE</name>
<feature type="transmembrane region" description="Helical" evidence="1">
    <location>
        <begin position="17"/>
        <end position="39"/>
    </location>
</feature>
<dbReference type="AlphaFoldDB" id="A0A7I9ZXA2"/>
<reference evidence="2 3" key="1">
    <citation type="journal article" date="2020" name="Microbiome">
        <title>Single-cell genomics of uncultured bacteria reveals dietary fiber responders in the mouse gut microbiota.</title>
        <authorList>
            <person name="Chijiiwa R."/>
            <person name="Hosokawa M."/>
            <person name="Kogawa M."/>
            <person name="Nishikawa Y."/>
            <person name="Ide K."/>
            <person name="Sakanashi C."/>
            <person name="Takahashi K."/>
            <person name="Takeyama H."/>
        </authorList>
    </citation>
    <scope>NUCLEOTIDE SEQUENCE [LARGE SCALE GENOMIC DNA]</scope>
    <source>
        <strain evidence="2">IMSAGC_001</strain>
    </source>
</reference>
<keyword evidence="1" id="KW-0472">Membrane</keyword>
<proteinExistence type="predicted"/>
<gene>
    <name evidence="2" type="ORF">IMSAGC001_00169</name>
</gene>
<accession>A0A7I9ZXA2</accession>
<keyword evidence="1" id="KW-0812">Transmembrane</keyword>